<dbReference type="Gene3D" id="3.40.50.1580">
    <property type="entry name" value="Nucleoside phosphorylase domain"/>
    <property type="match status" value="1"/>
</dbReference>
<dbReference type="EMBL" id="BJXL01000266">
    <property type="protein sequence ID" value="GEM85369.1"/>
    <property type="molecule type" value="Genomic_DNA"/>
</dbReference>
<keyword evidence="5" id="KW-0486">Methionine biosynthesis</keyword>
<dbReference type="CDD" id="cd09008">
    <property type="entry name" value="MTAN"/>
    <property type="match status" value="1"/>
</dbReference>
<dbReference type="InterPro" id="IPR035994">
    <property type="entry name" value="Nucleoside_phosphorylase_sf"/>
</dbReference>
<evidence type="ECO:0000256" key="4">
    <source>
        <dbReference type="ARBA" id="ARBA00022801"/>
    </source>
</evidence>
<dbReference type="PANTHER" id="PTHR46832:SF1">
    <property type="entry name" value="5'-METHYLTHIOADENOSINE_S-ADENOSYLHOMOCYSTEINE NUCLEOSIDASE"/>
    <property type="match status" value="1"/>
</dbReference>
<feature type="domain" description="Nucleoside phosphorylase" evidence="6">
    <location>
        <begin position="20"/>
        <end position="232"/>
    </location>
</feature>
<evidence type="ECO:0000256" key="2">
    <source>
        <dbReference type="ARBA" id="ARBA00011974"/>
    </source>
</evidence>
<reference evidence="7 8" key="1">
    <citation type="submission" date="2019-07" db="EMBL/GenBank/DDBJ databases">
        <title>Whole genome shotgun sequence of Meiothermus hypogaeus NBRC 106114.</title>
        <authorList>
            <person name="Hosoyama A."/>
            <person name="Uohara A."/>
            <person name="Ohji S."/>
            <person name="Ichikawa N."/>
        </authorList>
    </citation>
    <scope>NUCLEOTIDE SEQUENCE [LARGE SCALE GENOMIC DNA]</scope>
    <source>
        <strain evidence="7 8">NBRC 106114</strain>
    </source>
</reference>
<dbReference type="PANTHER" id="PTHR46832">
    <property type="entry name" value="5'-METHYLTHIOADENOSINE/S-ADENOSYLHOMOCYSTEINE NUCLEOSIDASE"/>
    <property type="match status" value="1"/>
</dbReference>
<evidence type="ECO:0000256" key="3">
    <source>
        <dbReference type="ARBA" id="ARBA00022605"/>
    </source>
</evidence>
<comment type="pathway">
    <text evidence="1">Amino-acid biosynthesis; L-methionine biosynthesis via salvage pathway; S-methyl-5-thio-alpha-D-ribose 1-phosphate from S-methyl-5'-thioadenosine (hydrolase route): step 1/2.</text>
</comment>
<dbReference type="GO" id="GO:0019284">
    <property type="term" value="P:L-methionine salvage from S-adenosylmethionine"/>
    <property type="evidence" value="ECO:0007669"/>
    <property type="project" value="TreeGrafter"/>
</dbReference>
<gene>
    <name evidence="7" type="ORF">MHY01S_35350</name>
</gene>
<dbReference type="SUPFAM" id="SSF53167">
    <property type="entry name" value="Purine and uridine phosphorylases"/>
    <property type="match status" value="1"/>
</dbReference>
<dbReference type="GO" id="GO:0005829">
    <property type="term" value="C:cytosol"/>
    <property type="evidence" value="ECO:0007669"/>
    <property type="project" value="TreeGrafter"/>
</dbReference>
<dbReference type="InterPro" id="IPR010049">
    <property type="entry name" value="MTA_SAH_Nsdase"/>
</dbReference>
<evidence type="ECO:0000256" key="5">
    <source>
        <dbReference type="ARBA" id="ARBA00023167"/>
    </source>
</evidence>
<dbReference type="InterPro" id="IPR000845">
    <property type="entry name" value="Nucleoside_phosphorylase_d"/>
</dbReference>
<dbReference type="GO" id="GO:0008782">
    <property type="term" value="F:adenosylhomocysteine nucleosidase activity"/>
    <property type="evidence" value="ECO:0007669"/>
    <property type="project" value="UniProtKB-EC"/>
</dbReference>
<dbReference type="NCBIfam" id="TIGR01704">
    <property type="entry name" value="MTA_SAH-Nsdase"/>
    <property type="match status" value="1"/>
</dbReference>
<dbReference type="AlphaFoldDB" id="A0A511R6X9"/>
<dbReference type="GO" id="GO:0009164">
    <property type="term" value="P:nucleoside catabolic process"/>
    <property type="evidence" value="ECO:0007669"/>
    <property type="project" value="InterPro"/>
</dbReference>
<keyword evidence="3" id="KW-0028">Amino-acid biosynthesis</keyword>
<name>A0A511R6X9_9DEIN</name>
<proteinExistence type="predicted"/>
<dbReference type="Pfam" id="PF01048">
    <property type="entry name" value="PNP_UDP_1"/>
    <property type="match status" value="1"/>
</dbReference>
<keyword evidence="4" id="KW-0378">Hydrolase</keyword>
<accession>A0A511R6X9</accession>
<evidence type="ECO:0000313" key="7">
    <source>
        <dbReference type="EMBL" id="GEM85369.1"/>
    </source>
</evidence>
<dbReference type="EC" id="3.2.2.9" evidence="2"/>
<dbReference type="UniPathway" id="UPA00904">
    <property type="reaction ID" value="UER00871"/>
</dbReference>
<evidence type="ECO:0000259" key="6">
    <source>
        <dbReference type="Pfam" id="PF01048"/>
    </source>
</evidence>
<evidence type="ECO:0000313" key="8">
    <source>
        <dbReference type="Proteomes" id="UP000321197"/>
    </source>
</evidence>
<dbReference type="GO" id="GO:0008930">
    <property type="term" value="F:methylthioadenosine nucleosidase activity"/>
    <property type="evidence" value="ECO:0007669"/>
    <property type="project" value="InterPro"/>
</dbReference>
<evidence type="ECO:0000256" key="1">
    <source>
        <dbReference type="ARBA" id="ARBA00004945"/>
    </source>
</evidence>
<sequence>MNARLPGMSMVALFAAEGAEAQALRGQLSLQEALDGPWVIHQGELGRYPVVLIETGVGKAAAAAAVAYAKVRFNPSQSFWVGVAGALNPDLKTLDLILAQDAVQYDVDITAFGRAPGELATGERFIPADAGLTSRVLRTALAMGLPIYLGRIASADRFLAHRSEAEEVRRVFAADAVEMEGAAALWTAKRMGMPMALLRAITDQAGSEAPVAFETFLESASKRLAGLIGQVLST</sequence>
<protein>
    <recommendedName>
        <fullName evidence="2">adenosylhomocysteine nucleosidase</fullName>
        <ecNumber evidence="2">3.2.2.9</ecNumber>
    </recommendedName>
</protein>
<organism evidence="7 8">
    <name type="scientific">Meiothermus hypogaeus NBRC 106114</name>
    <dbReference type="NCBI Taxonomy" id="1227553"/>
    <lineage>
        <taxon>Bacteria</taxon>
        <taxon>Thermotogati</taxon>
        <taxon>Deinococcota</taxon>
        <taxon>Deinococci</taxon>
        <taxon>Thermales</taxon>
        <taxon>Thermaceae</taxon>
        <taxon>Meiothermus</taxon>
    </lineage>
</organism>
<comment type="caution">
    <text evidence="7">The sequence shown here is derived from an EMBL/GenBank/DDBJ whole genome shotgun (WGS) entry which is preliminary data.</text>
</comment>
<dbReference type="GO" id="GO:0019509">
    <property type="term" value="P:L-methionine salvage from methylthioadenosine"/>
    <property type="evidence" value="ECO:0007669"/>
    <property type="project" value="UniProtKB-UniPathway"/>
</dbReference>
<dbReference type="Proteomes" id="UP000321197">
    <property type="component" value="Unassembled WGS sequence"/>
</dbReference>